<feature type="domain" description="Orn/DAP/Arg decarboxylase 2 C-terminal" evidence="11">
    <location>
        <begin position="50"/>
        <end position="402"/>
    </location>
</feature>
<comment type="similarity">
    <text evidence="2 10">Belongs to the Orn/Lys/Arg decarboxylase class-II family.</text>
</comment>
<gene>
    <name evidence="13" type="ORF">RchiOBHm_Chr3g0485831</name>
</gene>
<dbReference type="EMBL" id="PDCK01000041">
    <property type="protein sequence ID" value="PRQ45040.1"/>
    <property type="molecule type" value="Genomic_DNA"/>
</dbReference>
<dbReference type="GO" id="GO:0004586">
    <property type="term" value="F:ornithine decarboxylase activity"/>
    <property type="evidence" value="ECO:0007669"/>
    <property type="project" value="UniProtKB-EC"/>
</dbReference>
<feature type="active site" description="Proton donor" evidence="9">
    <location>
        <position position="375"/>
    </location>
</feature>
<dbReference type="InterPro" id="IPR000183">
    <property type="entry name" value="Orn/DAP/Arg_de-COase"/>
</dbReference>
<evidence type="ECO:0000259" key="11">
    <source>
        <dbReference type="Pfam" id="PF00278"/>
    </source>
</evidence>
<dbReference type="GO" id="GO:0005737">
    <property type="term" value="C:cytoplasm"/>
    <property type="evidence" value="ECO:0007669"/>
    <property type="project" value="TreeGrafter"/>
</dbReference>
<evidence type="ECO:0000256" key="9">
    <source>
        <dbReference type="PIRSR" id="PIRSR600183-50"/>
    </source>
</evidence>
<dbReference type="AlphaFoldDB" id="A0A2P6RF29"/>
<feature type="domain" description="Orn/DAP/Arg decarboxylase 2 N-terminal" evidence="12">
    <location>
        <begin position="57"/>
        <end position="290"/>
    </location>
</feature>
<evidence type="ECO:0000256" key="1">
    <source>
        <dbReference type="ARBA" id="ARBA00001933"/>
    </source>
</evidence>
<dbReference type="PROSITE" id="PS00878">
    <property type="entry name" value="ODR_DC_2_1"/>
    <property type="match status" value="1"/>
</dbReference>
<dbReference type="Gene3D" id="3.20.20.10">
    <property type="entry name" value="Alanine racemase"/>
    <property type="match status" value="1"/>
</dbReference>
<reference evidence="13 14" key="1">
    <citation type="journal article" date="2018" name="Nat. Genet.">
        <title>The Rosa genome provides new insights in the design of modern roses.</title>
        <authorList>
            <person name="Bendahmane M."/>
        </authorList>
    </citation>
    <scope>NUCLEOTIDE SEQUENCE [LARGE SCALE GENOMIC DNA]</scope>
    <source>
        <strain evidence="14">cv. Old Blush</strain>
    </source>
</reference>
<dbReference type="InterPro" id="IPR002433">
    <property type="entry name" value="Orn_de-COase"/>
</dbReference>
<feature type="modified residue" description="N6-(pyridoxal phosphate)lysine" evidence="9">
    <location>
        <position position="78"/>
    </location>
</feature>
<comment type="catalytic activity">
    <reaction evidence="8">
        <text>L-ornithine + H(+) = putrescine + CO2</text>
        <dbReference type="Rhea" id="RHEA:22964"/>
        <dbReference type="ChEBI" id="CHEBI:15378"/>
        <dbReference type="ChEBI" id="CHEBI:16526"/>
        <dbReference type="ChEBI" id="CHEBI:46911"/>
        <dbReference type="ChEBI" id="CHEBI:326268"/>
        <dbReference type="EC" id="4.1.1.17"/>
    </reaction>
</comment>
<dbReference type="PRINTS" id="PR01179">
    <property type="entry name" value="ODADCRBXLASE"/>
</dbReference>
<evidence type="ECO:0000256" key="5">
    <source>
        <dbReference type="ARBA" id="ARBA00034115"/>
    </source>
</evidence>
<dbReference type="UniPathway" id="UPA00535">
    <property type="reaction ID" value="UER00288"/>
</dbReference>
<protein>
    <recommendedName>
        <fullName evidence="6">ornithine decarboxylase</fullName>
        <ecNumber evidence="6">4.1.1.17</ecNumber>
    </recommendedName>
</protein>
<dbReference type="CDD" id="cd00622">
    <property type="entry name" value="PLPDE_III_ODC"/>
    <property type="match status" value="1"/>
</dbReference>
<dbReference type="Proteomes" id="UP000238479">
    <property type="component" value="Chromosome 3"/>
</dbReference>
<accession>A0A2P6RF29</accession>
<sequence>MESWNVKSLEALPSALDQVVTNSRLGDDEYFIQKIISMIKKLQPSEEAFYVLDLGLVSNLMDTWKRNLPMVQPFYAVKCNPHPNLLATLVAQGSSFDCASPSEIESILALGVSPDHIIYANPCKASSHIKYAAEVGVNLITYDSVGEIEKIRKWHPKCSLLIRIKAPDESGCNWPLGSKFGALPEEVSPLLQATQTAGLRVAGVSFHVGGESYNFQAYKTALEAAKAVFQEAAKLSMPPLHVLDIGGGFVSEPSSFEAAAATVKTSVETYFSEEERRSLTVIAEPGRFFAETAFTLVTNIIGKRVRGEDRQYWINEGFYGSMMLVNPKTLLESCIALKCMSNNSDGIEKNPVLMVCGKATGGARTYSSTLFGPTCDSADKVLEGDQLPELEVNNLLVFRNMGAYTSACSSHFNGFGSAKITYILTHDDS</sequence>
<dbReference type="InterPro" id="IPR022643">
    <property type="entry name" value="De-COase2_C"/>
</dbReference>
<comment type="pathway">
    <text evidence="5">Amine and polyamine biosynthesis; putrescine biosynthesis via L-ornithine pathway; putrescine from L-ornithine: step 1/1.</text>
</comment>
<comment type="subunit">
    <text evidence="7">Homodimer. Only the dimer is catalytically active, as the active sites are constructed of residues from both monomers.</text>
</comment>
<evidence type="ECO:0000313" key="14">
    <source>
        <dbReference type="Proteomes" id="UP000238479"/>
    </source>
</evidence>
<evidence type="ECO:0000256" key="2">
    <source>
        <dbReference type="ARBA" id="ARBA00008872"/>
    </source>
</evidence>
<evidence type="ECO:0000259" key="12">
    <source>
        <dbReference type="Pfam" id="PF02784"/>
    </source>
</evidence>
<evidence type="ECO:0000256" key="8">
    <source>
        <dbReference type="ARBA" id="ARBA00049127"/>
    </source>
</evidence>
<dbReference type="PRINTS" id="PR01182">
    <property type="entry name" value="ORNDCRBXLASE"/>
</dbReference>
<dbReference type="InterPro" id="IPR022653">
    <property type="entry name" value="De-COase2_pyr-phos_BS"/>
</dbReference>
<evidence type="ECO:0000256" key="7">
    <source>
        <dbReference type="ARBA" id="ARBA00046672"/>
    </source>
</evidence>
<dbReference type="Pfam" id="PF02784">
    <property type="entry name" value="Orn_Arg_deC_N"/>
    <property type="match status" value="1"/>
</dbReference>
<dbReference type="Gene3D" id="2.40.37.10">
    <property type="entry name" value="Lyase, Ornithine Decarboxylase, Chain A, domain 1"/>
    <property type="match status" value="1"/>
</dbReference>
<dbReference type="GO" id="GO:0033387">
    <property type="term" value="P:putrescine biosynthetic process from arginine, via ornithine"/>
    <property type="evidence" value="ECO:0007669"/>
    <property type="project" value="UniProtKB-UniPathway"/>
</dbReference>
<dbReference type="PANTHER" id="PTHR11482">
    <property type="entry name" value="ARGININE/DIAMINOPIMELATE/ORNITHINE DECARBOXYLASE"/>
    <property type="match status" value="1"/>
</dbReference>
<keyword evidence="4 13" id="KW-0456">Lyase</keyword>
<dbReference type="EC" id="4.1.1.17" evidence="6"/>
<dbReference type="InterPro" id="IPR029066">
    <property type="entry name" value="PLP-binding_barrel"/>
</dbReference>
<evidence type="ECO:0000256" key="4">
    <source>
        <dbReference type="ARBA" id="ARBA00023239"/>
    </source>
</evidence>
<dbReference type="InterPro" id="IPR022644">
    <property type="entry name" value="De-COase2_N"/>
</dbReference>
<comment type="caution">
    <text evidence="13">The sequence shown here is derived from an EMBL/GenBank/DDBJ whole genome shotgun (WGS) entry which is preliminary data.</text>
</comment>
<dbReference type="Gramene" id="PRQ45040">
    <property type="protein sequence ID" value="PRQ45040"/>
    <property type="gene ID" value="RchiOBHm_Chr3g0485831"/>
</dbReference>
<dbReference type="PANTHER" id="PTHR11482:SF6">
    <property type="entry name" value="ORNITHINE DECARBOXYLASE 1-RELATED"/>
    <property type="match status" value="1"/>
</dbReference>
<evidence type="ECO:0000256" key="10">
    <source>
        <dbReference type="RuleBase" id="RU003737"/>
    </source>
</evidence>
<dbReference type="OrthoDB" id="5034579at2759"/>
<keyword evidence="3 9" id="KW-0663">Pyridoxal phosphate</keyword>
<proteinExistence type="inferred from homology"/>
<evidence type="ECO:0000256" key="6">
    <source>
        <dbReference type="ARBA" id="ARBA00034138"/>
    </source>
</evidence>
<dbReference type="STRING" id="74649.A0A2P6RF29"/>
<dbReference type="FunFam" id="3.20.20.10:FF:000005">
    <property type="entry name" value="Ornithine decarboxylase"/>
    <property type="match status" value="1"/>
</dbReference>
<evidence type="ECO:0000256" key="3">
    <source>
        <dbReference type="ARBA" id="ARBA00022898"/>
    </source>
</evidence>
<evidence type="ECO:0000313" key="13">
    <source>
        <dbReference type="EMBL" id="PRQ45040.1"/>
    </source>
</evidence>
<organism evidence="13 14">
    <name type="scientific">Rosa chinensis</name>
    <name type="common">China rose</name>
    <dbReference type="NCBI Taxonomy" id="74649"/>
    <lineage>
        <taxon>Eukaryota</taxon>
        <taxon>Viridiplantae</taxon>
        <taxon>Streptophyta</taxon>
        <taxon>Embryophyta</taxon>
        <taxon>Tracheophyta</taxon>
        <taxon>Spermatophyta</taxon>
        <taxon>Magnoliopsida</taxon>
        <taxon>eudicotyledons</taxon>
        <taxon>Gunneridae</taxon>
        <taxon>Pentapetalae</taxon>
        <taxon>rosids</taxon>
        <taxon>fabids</taxon>
        <taxon>Rosales</taxon>
        <taxon>Rosaceae</taxon>
        <taxon>Rosoideae</taxon>
        <taxon>Rosoideae incertae sedis</taxon>
        <taxon>Rosa</taxon>
    </lineage>
</organism>
<dbReference type="SUPFAM" id="SSF50621">
    <property type="entry name" value="Alanine racemase C-terminal domain-like"/>
    <property type="match status" value="1"/>
</dbReference>
<dbReference type="Pfam" id="PF00278">
    <property type="entry name" value="Orn_DAP_Arg_deC"/>
    <property type="match status" value="1"/>
</dbReference>
<dbReference type="InterPro" id="IPR009006">
    <property type="entry name" value="Ala_racemase/Decarboxylase_C"/>
</dbReference>
<dbReference type="SUPFAM" id="SSF51419">
    <property type="entry name" value="PLP-binding barrel"/>
    <property type="match status" value="1"/>
</dbReference>
<keyword evidence="14" id="KW-1185">Reference proteome</keyword>
<name>A0A2P6RF29_ROSCH</name>
<comment type="cofactor">
    <cofactor evidence="1 9">
        <name>pyridoxal 5'-phosphate</name>
        <dbReference type="ChEBI" id="CHEBI:597326"/>
    </cofactor>
</comment>
<dbReference type="OMA" id="AMKNFSM"/>